<accession>A0A0B7HDU5</accession>
<evidence type="ECO:0000313" key="2">
    <source>
        <dbReference type="Proteomes" id="UP000044026"/>
    </source>
</evidence>
<gene>
    <name evidence="1" type="ORF">CCAN12_710071</name>
</gene>
<dbReference type="InterPro" id="IPR010994">
    <property type="entry name" value="RuvA_2-like"/>
</dbReference>
<dbReference type="PANTHER" id="PTHR21180:SF32">
    <property type="entry name" value="ENDONUCLEASE_EXONUCLEASE_PHOSPHATASE FAMILY DOMAIN-CONTAINING PROTEIN 1"/>
    <property type="match status" value="1"/>
</dbReference>
<dbReference type="RefSeq" id="WP_042000751.1">
    <property type="nucleotide sequence ID" value="NZ_CP022382.1"/>
</dbReference>
<dbReference type="InterPro" id="IPR051675">
    <property type="entry name" value="Endo/Exo/Phosphatase_dom_1"/>
</dbReference>
<dbReference type="GO" id="GO:0015628">
    <property type="term" value="P:protein secretion by the type II secretion system"/>
    <property type="evidence" value="ECO:0007669"/>
    <property type="project" value="TreeGrafter"/>
</dbReference>
<dbReference type="PANTHER" id="PTHR21180">
    <property type="entry name" value="ENDONUCLEASE/EXONUCLEASE/PHOSPHATASE FAMILY DOMAIN-CONTAINING PROTEIN 1"/>
    <property type="match status" value="1"/>
</dbReference>
<dbReference type="EMBL" id="CDOE01000069">
    <property type="protein sequence ID" value="CEN37881.1"/>
    <property type="molecule type" value="Genomic_DNA"/>
</dbReference>
<reference evidence="1 2" key="1">
    <citation type="submission" date="2015-01" db="EMBL/GenBank/DDBJ databases">
        <authorList>
            <person name="Xiang T."/>
            <person name="Song Y."/>
            <person name="Huang L."/>
            <person name="Wang B."/>
            <person name="Wu P."/>
        </authorList>
    </citation>
    <scope>NUCLEOTIDE SEQUENCE [LARGE SCALE GENOMIC DNA]</scope>
    <source>
        <strain evidence="1 2">Cc12</strain>
    </source>
</reference>
<name>A0A0B7HDU5_9FLAO</name>
<evidence type="ECO:0000313" key="1">
    <source>
        <dbReference type="EMBL" id="CEN37881.1"/>
    </source>
</evidence>
<dbReference type="AlphaFoldDB" id="A0A0B7HDU5"/>
<sequence>MYKKGFFSLQPDQRKGVFVLLVLIVVVQCIYFWVDFQKMPQSESTEFVTLKKQLDSLKNLEQEVKKDSVFAFNPNFITDYRGYVLGLTTEEIDRLHTFRKQGKFVHSASEFQQVTQVSDSLLAVISPYFKFPEWVKNTQKQKKSFDKTSVPTSKAPKKDLNTATEEDLMKVYGIGKVLSQRILKYKQRIQGFSEISQLKEVYGLEEEVVERIMLQFEIQTPPSIEKQDINTIGLYELAKIPYMDFDLAKKLIGLRSEVGNILHFNDLLQIEGFDEVKIKRIQLYLQIHD</sequence>
<organism evidence="1 2">
    <name type="scientific">Capnocytophaga canimorsus</name>
    <dbReference type="NCBI Taxonomy" id="28188"/>
    <lineage>
        <taxon>Bacteria</taxon>
        <taxon>Pseudomonadati</taxon>
        <taxon>Bacteroidota</taxon>
        <taxon>Flavobacteriia</taxon>
        <taxon>Flavobacteriales</taxon>
        <taxon>Flavobacteriaceae</taxon>
        <taxon>Capnocytophaga</taxon>
    </lineage>
</organism>
<dbReference type="Proteomes" id="UP000044026">
    <property type="component" value="Unassembled WGS sequence"/>
</dbReference>
<protein>
    <submittedName>
        <fullName evidence="1">Uncharacterized protein</fullName>
    </submittedName>
</protein>
<dbReference type="GO" id="GO:0015627">
    <property type="term" value="C:type II protein secretion system complex"/>
    <property type="evidence" value="ECO:0007669"/>
    <property type="project" value="TreeGrafter"/>
</dbReference>
<dbReference type="SUPFAM" id="SSF47781">
    <property type="entry name" value="RuvA domain 2-like"/>
    <property type="match status" value="2"/>
</dbReference>
<dbReference type="Gene3D" id="1.10.150.320">
    <property type="entry name" value="Photosystem II 12 kDa extrinsic protein"/>
    <property type="match status" value="1"/>
</dbReference>
<proteinExistence type="predicted"/>
<dbReference type="Pfam" id="PF12836">
    <property type="entry name" value="HHH_3"/>
    <property type="match status" value="1"/>
</dbReference>
<dbReference type="GeneID" id="69581032"/>